<dbReference type="Pfam" id="PF05226">
    <property type="entry name" value="CHASE2"/>
    <property type="match status" value="1"/>
</dbReference>
<dbReference type="CDD" id="cd01949">
    <property type="entry name" value="GGDEF"/>
    <property type="match status" value="1"/>
</dbReference>
<comment type="caution">
    <text evidence="5">The sequence shown here is derived from an EMBL/GenBank/DDBJ whole genome shotgun (WGS) entry which is preliminary data.</text>
</comment>
<dbReference type="NCBIfam" id="TIGR00254">
    <property type="entry name" value="GGDEF"/>
    <property type="match status" value="1"/>
</dbReference>
<dbReference type="PANTHER" id="PTHR33121:SF70">
    <property type="entry name" value="SIGNALING PROTEIN YKOW"/>
    <property type="match status" value="1"/>
</dbReference>
<feature type="compositionally biased region" description="Low complexity" evidence="1">
    <location>
        <begin position="213"/>
        <end position="238"/>
    </location>
</feature>
<dbReference type="Pfam" id="PF00563">
    <property type="entry name" value="EAL"/>
    <property type="match status" value="1"/>
</dbReference>
<dbReference type="PROSITE" id="PS50883">
    <property type="entry name" value="EAL"/>
    <property type="match status" value="1"/>
</dbReference>
<dbReference type="PANTHER" id="PTHR33121">
    <property type="entry name" value="CYCLIC DI-GMP PHOSPHODIESTERASE PDEF"/>
    <property type="match status" value="1"/>
</dbReference>
<feature type="transmembrane region" description="Helical" evidence="2">
    <location>
        <begin position="421"/>
        <end position="441"/>
    </location>
</feature>
<evidence type="ECO:0000259" key="4">
    <source>
        <dbReference type="PROSITE" id="PS50887"/>
    </source>
</evidence>
<keyword evidence="2" id="KW-1133">Transmembrane helix</keyword>
<sequence length="891" mass="98864">MSHWWQPRWWQQANQASARARSQFVPGLPTIAIASLLVTGGLWGIKQLGWLQSLELVTFDQMIRLQPDRGVDPRLLIVAITEADISNRRKWPLPDQVIAQALANLQQHQPSTIGLDIFRDISTAPGQQALAKQLQQSNVFAITYLGNNKSERVSAPPQVPEERIGFNDLLTDPDGVVRRSLMFAADDNEAAFTSFSLQLAVDYLKRSCAPAQTATSQSSQNSQNSQQQSVASAPSPCSNPLEQLTKTEEYQLGKAIFPKLQADSGGYQTIDARGYQFLLRYRSASQPARQVTLQQVLQQQLDPSWVKNKIVLIGTTANSVKDLIYTPYSKVASEQRQMPGVMVHAQAVSQILDAANGDRSLFWFWPQWGEALWIWGWALTGGLLAWRLRHPLALGLASAIAIGSGFGVCCFIVAQVGWVPFVPPALALVMTGGAIVTYRALYASRHDTLTGLPNRTLFLKQLQRDLQRSQANSELGSTPAEACLAVLFLDLDRFKVVNDTMGHQMGDRLLVNATQRVRTCLRSHDLLARVGGDEFAILLRSLRDVHEATAIAEQIQQVMIPPFRLNGQPVFTSVSIGIALSEAEYNYQSEDLLRDAHTALYRAKTSDKGGYEVFASGMHLQVVQRFQLEADLRRGLERQEFQLHYQPIVSLATGRIVGFEALVRWRHPQEGLVFPAAFIPVAEETGLIVALGQWILQEACQQLRHWQDQFPSDPPLMISINLSGCQFAQPDLAARIEKILHTNGLDGHSVKLEITETVAMKDVESTIGLLLQLRSLNLRLSIDDFGTGYSSLSYLHRFPVDTLKVDRSFVSRMSDTSEDATIVQTITMLGHTLGMDVIAEGVETAAQRTKLQALNCEYGQGYLFSKPLDPEGATALLAAQFQPWGTRYLTN</sequence>
<dbReference type="InterPro" id="IPR000160">
    <property type="entry name" value="GGDEF_dom"/>
</dbReference>
<keyword evidence="6" id="KW-1185">Reference proteome</keyword>
<feature type="domain" description="GGDEF" evidence="4">
    <location>
        <begin position="482"/>
        <end position="616"/>
    </location>
</feature>
<dbReference type="SUPFAM" id="SSF55073">
    <property type="entry name" value="Nucleotide cyclase"/>
    <property type="match status" value="1"/>
</dbReference>
<dbReference type="RefSeq" id="WP_190437747.1">
    <property type="nucleotide sequence ID" value="NZ_JAMPKM010000011.1"/>
</dbReference>
<keyword evidence="2" id="KW-0812">Transmembrane</keyword>
<proteinExistence type="predicted"/>
<dbReference type="InterPro" id="IPR001633">
    <property type="entry name" value="EAL_dom"/>
</dbReference>
<dbReference type="SUPFAM" id="SSF141868">
    <property type="entry name" value="EAL domain-like"/>
    <property type="match status" value="1"/>
</dbReference>
<organism evidence="5 6">
    <name type="scientific">Trichocoleus desertorum GB2-A4</name>
    <dbReference type="NCBI Taxonomy" id="2933944"/>
    <lineage>
        <taxon>Bacteria</taxon>
        <taxon>Bacillati</taxon>
        <taxon>Cyanobacteriota</taxon>
        <taxon>Cyanophyceae</taxon>
        <taxon>Leptolyngbyales</taxon>
        <taxon>Trichocoleusaceae</taxon>
        <taxon>Trichocoleus</taxon>
    </lineage>
</organism>
<dbReference type="CDD" id="cd01948">
    <property type="entry name" value="EAL"/>
    <property type="match status" value="1"/>
</dbReference>
<evidence type="ECO:0000259" key="3">
    <source>
        <dbReference type="PROSITE" id="PS50883"/>
    </source>
</evidence>
<dbReference type="InterPro" id="IPR050706">
    <property type="entry name" value="Cyclic-di-GMP_PDE-like"/>
</dbReference>
<dbReference type="Proteomes" id="UP001464891">
    <property type="component" value="Unassembled WGS sequence"/>
</dbReference>
<dbReference type="InterPro" id="IPR007890">
    <property type="entry name" value="CHASE2"/>
</dbReference>
<feature type="region of interest" description="Disordered" evidence="1">
    <location>
        <begin position="213"/>
        <end position="241"/>
    </location>
</feature>
<dbReference type="InterPro" id="IPR029787">
    <property type="entry name" value="Nucleotide_cyclase"/>
</dbReference>
<reference evidence="5 6" key="1">
    <citation type="submission" date="2022-04" db="EMBL/GenBank/DDBJ databases">
        <title>Positive selection, recombination, and allopatry shape intraspecific diversity of widespread and dominant cyanobacteria.</title>
        <authorList>
            <person name="Wei J."/>
            <person name="Shu W."/>
            <person name="Hu C."/>
        </authorList>
    </citation>
    <scope>NUCLEOTIDE SEQUENCE [LARGE SCALE GENOMIC DNA]</scope>
    <source>
        <strain evidence="5 6">GB2-A4</strain>
    </source>
</reference>
<protein>
    <submittedName>
        <fullName evidence="5">EAL domain-containing protein</fullName>
    </submittedName>
</protein>
<dbReference type="Gene3D" id="3.20.20.450">
    <property type="entry name" value="EAL domain"/>
    <property type="match status" value="1"/>
</dbReference>
<dbReference type="Pfam" id="PF00990">
    <property type="entry name" value="GGDEF"/>
    <property type="match status" value="1"/>
</dbReference>
<dbReference type="EMBL" id="JAMPKM010000011">
    <property type="protein sequence ID" value="MEP0819010.1"/>
    <property type="molecule type" value="Genomic_DNA"/>
</dbReference>
<feature type="transmembrane region" description="Helical" evidence="2">
    <location>
        <begin position="392"/>
        <end position="415"/>
    </location>
</feature>
<name>A0ABV0JB57_9CYAN</name>
<dbReference type="SMART" id="SM00267">
    <property type="entry name" value="GGDEF"/>
    <property type="match status" value="1"/>
</dbReference>
<dbReference type="Gene3D" id="3.30.70.270">
    <property type="match status" value="1"/>
</dbReference>
<dbReference type="PROSITE" id="PS50887">
    <property type="entry name" value="GGDEF"/>
    <property type="match status" value="1"/>
</dbReference>
<feature type="domain" description="EAL" evidence="3">
    <location>
        <begin position="625"/>
        <end position="881"/>
    </location>
</feature>
<evidence type="ECO:0000256" key="1">
    <source>
        <dbReference type="SAM" id="MobiDB-lite"/>
    </source>
</evidence>
<evidence type="ECO:0000256" key="2">
    <source>
        <dbReference type="SAM" id="Phobius"/>
    </source>
</evidence>
<feature type="transmembrane region" description="Helical" evidence="2">
    <location>
        <begin position="24"/>
        <end position="45"/>
    </location>
</feature>
<dbReference type="SMART" id="SM01080">
    <property type="entry name" value="CHASE2"/>
    <property type="match status" value="1"/>
</dbReference>
<accession>A0ABV0JB57</accession>
<dbReference type="InterPro" id="IPR035919">
    <property type="entry name" value="EAL_sf"/>
</dbReference>
<dbReference type="InterPro" id="IPR043128">
    <property type="entry name" value="Rev_trsase/Diguanyl_cyclase"/>
</dbReference>
<dbReference type="SMART" id="SM00052">
    <property type="entry name" value="EAL"/>
    <property type="match status" value="1"/>
</dbReference>
<keyword evidence="2" id="KW-0472">Membrane</keyword>
<evidence type="ECO:0000313" key="5">
    <source>
        <dbReference type="EMBL" id="MEP0819010.1"/>
    </source>
</evidence>
<gene>
    <name evidence="5" type="ORF">NC998_18080</name>
</gene>
<evidence type="ECO:0000313" key="6">
    <source>
        <dbReference type="Proteomes" id="UP001464891"/>
    </source>
</evidence>